<dbReference type="HAMAP" id="MF_00236">
    <property type="entry name" value="TatA_E"/>
    <property type="match status" value="1"/>
</dbReference>
<dbReference type="InterPro" id="IPR003369">
    <property type="entry name" value="TatA/B/E"/>
</dbReference>
<dbReference type="EMBL" id="QRVZ01000022">
    <property type="protein sequence ID" value="RGS80666.1"/>
    <property type="molecule type" value="Genomic_DNA"/>
</dbReference>
<sequence length="60" mass="6584">MFGIGTQEILFIVLVVLLFFGGKKIPELMKGLGKGIRSFKDGMNGMENEKGTGHEDTPKQ</sequence>
<dbReference type="Proteomes" id="UP000266492">
    <property type="component" value="Unassembled WGS sequence"/>
</dbReference>
<evidence type="ECO:0000256" key="5">
    <source>
        <dbReference type="ARBA" id="ARBA00022927"/>
    </source>
</evidence>
<comment type="subcellular location">
    <subcellularLocation>
        <location evidence="1 9">Cell membrane</location>
        <topology evidence="1 9">Single-pass membrane protein</topology>
    </subcellularLocation>
</comment>
<dbReference type="RefSeq" id="WP_118419113.1">
    <property type="nucleotide sequence ID" value="NZ_QRVZ01000022.1"/>
</dbReference>
<dbReference type="GO" id="GO:0043953">
    <property type="term" value="P:protein transport by the Tat complex"/>
    <property type="evidence" value="ECO:0007669"/>
    <property type="project" value="UniProtKB-UniRule"/>
</dbReference>
<organism evidence="10 11">
    <name type="scientific">Bacteroides ovatus</name>
    <dbReference type="NCBI Taxonomy" id="28116"/>
    <lineage>
        <taxon>Bacteria</taxon>
        <taxon>Pseudomonadati</taxon>
        <taxon>Bacteroidota</taxon>
        <taxon>Bacteroidia</taxon>
        <taxon>Bacteroidales</taxon>
        <taxon>Bacteroidaceae</taxon>
        <taxon>Bacteroides</taxon>
    </lineage>
</organism>
<evidence type="ECO:0000256" key="1">
    <source>
        <dbReference type="ARBA" id="ARBA00004162"/>
    </source>
</evidence>
<evidence type="ECO:0000256" key="6">
    <source>
        <dbReference type="ARBA" id="ARBA00022989"/>
    </source>
</evidence>
<protein>
    <recommendedName>
        <fullName evidence="9">Sec-independent protein translocase protein TatA</fullName>
    </recommendedName>
</protein>
<keyword evidence="6 9" id="KW-1133">Transmembrane helix</keyword>
<dbReference type="Gene3D" id="1.20.5.3310">
    <property type="match status" value="1"/>
</dbReference>
<reference evidence="10 11" key="1">
    <citation type="submission" date="2018-08" db="EMBL/GenBank/DDBJ databases">
        <title>A genome reference for cultivated species of the human gut microbiota.</title>
        <authorList>
            <person name="Zou Y."/>
            <person name="Xue W."/>
            <person name="Luo G."/>
        </authorList>
    </citation>
    <scope>NUCLEOTIDE SEQUENCE [LARGE SCALE GENOMIC DNA]</scope>
    <source>
        <strain evidence="10 11">AF20-9LB</strain>
    </source>
</reference>
<dbReference type="NCBIfam" id="TIGR01411">
    <property type="entry name" value="tatAE"/>
    <property type="match status" value="1"/>
</dbReference>
<evidence type="ECO:0000313" key="11">
    <source>
        <dbReference type="Proteomes" id="UP000266492"/>
    </source>
</evidence>
<keyword evidence="7 9" id="KW-0811">Translocation</keyword>
<keyword evidence="4 9" id="KW-0812">Transmembrane</keyword>
<evidence type="ECO:0000256" key="8">
    <source>
        <dbReference type="ARBA" id="ARBA00023136"/>
    </source>
</evidence>
<dbReference type="PRINTS" id="PR01506">
    <property type="entry name" value="TATBPROTEIN"/>
</dbReference>
<evidence type="ECO:0000256" key="9">
    <source>
        <dbReference type="HAMAP-Rule" id="MF_00236"/>
    </source>
</evidence>
<name>A0A395VRE8_BACOV</name>
<keyword evidence="5 9" id="KW-0653">Protein transport</keyword>
<proteinExistence type="inferred from homology"/>
<comment type="caution">
    <text evidence="10">The sequence shown here is derived from an EMBL/GenBank/DDBJ whole genome shotgun (WGS) entry which is preliminary data.</text>
</comment>
<evidence type="ECO:0000256" key="7">
    <source>
        <dbReference type="ARBA" id="ARBA00023010"/>
    </source>
</evidence>
<dbReference type="GO" id="GO:0008320">
    <property type="term" value="F:protein transmembrane transporter activity"/>
    <property type="evidence" value="ECO:0007669"/>
    <property type="project" value="UniProtKB-UniRule"/>
</dbReference>
<dbReference type="PANTHER" id="PTHR42982">
    <property type="entry name" value="SEC-INDEPENDENT PROTEIN TRANSLOCASE PROTEIN TATA"/>
    <property type="match status" value="1"/>
</dbReference>
<keyword evidence="2 9" id="KW-0813">Transport</keyword>
<evidence type="ECO:0000313" key="10">
    <source>
        <dbReference type="EMBL" id="RGS80666.1"/>
    </source>
</evidence>
<accession>A0A395VRE8</accession>
<evidence type="ECO:0000256" key="2">
    <source>
        <dbReference type="ARBA" id="ARBA00022448"/>
    </source>
</evidence>
<comment type="similarity">
    <text evidence="9">Belongs to the TatA/E family.</text>
</comment>
<keyword evidence="3 9" id="KW-1003">Cell membrane</keyword>
<dbReference type="InterPro" id="IPR006312">
    <property type="entry name" value="TatA/E"/>
</dbReference>
<dbReference type="GO" id="GO:0033281">
    <property type="term" value="C:TAT protein transport complex"/>
    <property type="evidence" value="ECO:0007669"/>
    <property type="project" value="UniProtKB-UniRule"/>
</dbReference>
<evidence type="ECO:0000256" key="3">
    <source>
        <dbReference type="ARBA" id="ARBA00022475"/>
    </source>
</evidence>
<gene>
    <name evidence="9 10" type="primary">tatA</name>
    <name evidence="10" type="ORF">DWX70_21150</name>
</gene>
<evidence type="ECO:0000256" key="4">
    <source>
        <dbReference type="ARBA" id="ARBA00022692"/>
    </source>
</evidence>
<dbReference type="AlphaFoldDB" id="A0A395VRE8"/>
<dbReference type="Pfam" id="PF02416">
    <property type="entry name" value="TatA_B_E"/>
    <property type="match status" value="1"/>
</dbReference>
<comment type="function">
    <text evidence="9">Part of the twin-arginine translocation (Tat) system that transports large folded proteins containing a characteristic twin-arginine motif in their signal peptide across membranes. TatA could form the protein-conducting channel of the Tat system.</text>
</comment>
<feature type="transmembrane region" description="Helical" evidence="9">
    <location>
        <begin position="6"/>
        <end position="22"/>
    </location>
</feature>
<comment type="subunit">
    <text evidence="9">Forms a complex with TatC.</text>
</comment>
<dbReference type="PANTHER" id="PTHR42982:SF1">
    <property type="entry name" value="SEC-INDEPENDENT PROTEIN TRANSLOCASE PROTEIN TATA"/>
    <property type="match status" value="1"/>
</dbReference>
<keyword evidence="8 9" id="KW-0472">Membrane</keyword>